<feature type="transmembrane region" description="Helical" evidence="7">
    <location>
        <begin position="233"/>
        <end position="255"/>
    </location>
</feature>
<sequence length="384" mass="38833">MLAVAVLGYVLASWAWALMAPLAPLLDDALGLTPMQQALAVSLPVVVGTLGRVPVGALTDRFGGRLVFVLVTGATIVALLVLATFGTRSVGGLLIGATLLGVAGTMLTVGVPFVSAWFPDAHRGLAIGAVGAGLCGNAIGGFTAVRLTQEYGMAAPYLVTAAALGVFALVAGAAARNAPAQTPRAGAARIRVAAVLRLPITRQATLWYTVSLALFATFSATLPLYLVNTYRLGAARAGDVLAVFVLVSVFTRPVGGWLADRLTPARPLAAAMIVLAVATAVQAFTPPLALTLAGTLPVLAVGLGIVNTTVIAQIAATVPPTMIGLVTGVTCAIAGIAGFLSPLLMAFSFTRYGDYGPALGALAAGSAFAAWIAVIQIRRAGRTP</sequence>
<dbReference type="Proteomes" id="UP001501676">
    <property type="component" value="Unassembled WGS sequence"/>
</dbReference>
<evidence type="ECO:0000313" key="10">
    <source>
        <dbReference type="Proteomes" id="UP001501676"/>
    </source>
</evidence>
<evidence type="ECO:0000259" key="8">
    <source>
        <dbReference type="PROSITE" id="PS50850"/>
    </source>
</evidence>
<dbReference type="SUPFAM" id="SSF103473">
    <property type="entry name" value="MFS general substrate transporter"/>
    <property type="match status" value="1"/>
</dbReference>
<keyword evidence="6 7" id="KW-0472">Membrane</keyword>
<dbReference type="PROSITE" id="PS50850">
    <property type="entry name" value="MFS"/>
    <property type="match status" value="1"/>
</dbReference>
<keyword evidence="2" id="KW-0813">Transport</keyword>
<evidence type="ECO:0000256" key="1">
    <source>
        <dbReference type="ARBA" id="ARBA00004651"/>
    </source>
</evidence>
<feature type="transmembrane region" description="Helical" evidence="7">
    <location>
        <begin position="296"/>
        <end position="316"/>
    </location>
</feature>
<reference evidence="10" key="1">
    <citation type="journal article" date="2019" name="Int. J. Syst. Evol. Microbiol.">
        <title>The Global Catalogue of Microorganisms (GCM) 10K type strain sequencing project: providing services to taxonomists for standard genome sequencing and annotation.</title>
        <authorList>
            <consortium name="The Broad Institute Genomics Platform"/>
            <consortium name="The Broad Institute Genome Sequencing Center for Infectious Disease"/>
            <person name="Wu L."/>
            <person name="Ma J."/>
        </authorList>
    </citation>
    <scope>NUCLEOTIDE SEQUENCE [LARGE SCALE GENOMIC DNA]</scope>
    <source>
        <strain evidence="10">JCM 9458</strain>
    </source>
</reference>
<comment type="subcellular location">
    <subcellularLocation>
        <location evidence="1">Cell membrane</location>
        <topology evidence="1">Multi-pass membrane protein</topology>
    </subcellularLocation>
</comment>
<feature type="transmembrane region" description="Helical" evidence="7">
    <location>
        <begin position="157"/>
        <end position="175"/>
    </location>
</feature>
<feature type="transmembrane region" description="Helical" evidence="7">
    <location>
        <begin position="125"/>
        <end position="145"/>
    </location>
</feature>
<keyword evidence="10" id="KW-1185">Reference proteome</keyword>
<feature type="domain" description="Major facilitator superfamily (MFS) profile" evidence="8">
    <location>
        <begin position="1"/>
        <end position="381"/>
    </location>
</feature>
<dbReference type="Gene3D" id="1.20.1250.20">
    <property type="entry name" value="MFS general substrate transporter like domains"/>
    <property type="match status" value="2"/>
</dbReference>
<accession>A0ABP6SSY1</accession>
<evidence type="ECO:0000256" key="3">
    <source>
        <dbReference type="ARBA" id="ARBA00022475"/>
    </source>
</evidence>
<feature type="transmembrane region" description="Helical" evidence="7">
    <location>
        <begin position="66"/>
        <end position="87"/>
    </location>
</feature>
<evidence type="ECO:0000256" key="7">
    <source>
        <dbReference type="SAM" id="Phobius"/>
    </source>
</evidence>
<dbReference type="EMBL" id="BAAAYN010000006">
    <property type="protein sequence ID" value="GAA3383609.1"/>
    <property type="molecule type" value="Genomic_DNA"/>
</dbReference>
<comment type="caution">
    <text evidence="9">The sequence shown here is derived from an EMBL/GenBank/DDBJ whole genome shotgun (WGS) entry which is preliminary data.</text>
</comment>
<dbReference type="InterPro" id="IPR036259">
    <property type="entry name" value="MFS_trans_sf"/>
</dbReference>
<feature type="transmembrane region" description="Helical" evidence="7">
    <location>
        <begin position="323"/>
        <end position="349"/>
    </location>
</feature>
<dbReference type="InterPro" id="IPR050171">
    <property type="entry name" value="MFS_Transporters"/>
</dbReference>
<evidence type="ECO:0000256" key="4">
    <source>
        <dbReference type="ARBA" id="ARBA00022692"/>
    </source>
</evidence>
<feature type="transmembrane region" description="Helical" evidence="7">
    <location>
        <begin position="41"/>
        <end position="59"/>
    </location>
</feature>
<feature type="transmembrane region" description="Helical" evidence="7">
    <location>
        <begin position="93"/>
        <end position="118"/>
    </location>
</feature>
<dbReference type="InterPro" id="IPR011701">
    <property type="entry name" value="MFS"/>
</dbReference>
<keyword evidence="3" id="KW-1003">Cell membrane</keyword>
<evidence type="ECO:0000256" key="5">
    <source>
        <dbReference type="ARBA" id="ARBA00022989"/>
    </source>
</evidence>
<keyword evidence="4 7" id="KW-0812">Transmembrane</keyword>
<evidence type="ECO:0000256" key="2">
    <source>
        <dbReference type="ARBA" id="ARBA00022448"/>
    </source>
</evidence>
<evidence type="ECO:0000256" key="6">
    <source>
        <dbReference type="ARBA" id="ARBA00023136"/>
    </source>
</evidence>
<feature type="transmembrane region" description="Helical" evidence="7">
    <location>
        <begin position="267"/>
        <end position="284"/>
    </location>
</feature>
<dbReference type="Pfam" id="PF07690">
    <property type="entry name" value="MFS_1"/>
    <property type="match status" value="1"/>
</dbReference>
<protein>
    <submittedName>
        <fullName evidence="9">NarK/NasA family nitrate transporter</fullName>
    </submittedName>
</protein>
<keyword evidence="5 7" id="KW-1133">Transmembrane helix</keyword>
<organism evidence="9 10">
    <name type="scientific">Cryptosporangium minutisporangium</name>
    <dbReference type="NCBI Taxonomy" id="113569"/>
    <lineage>
        <taxon>Bacteria</taxon>
        <taxon>Bacillati</taxon>
        <taxon>Actinomycetota</taxon>
        <taxon>Actinomycetes</taxon>
        <taxon>Cryptosporangiales</taxon>
        <taxon>Cryptosporangiaceae</taxon>
        <taxon>Cryptosporangium</taxon>
    </lineage>
</organism>
<dbReference type="PANTHER" id="PTHR23517">
    <property type="entry name" value="RESISTANCE PROTEIN MDTM, PUTATIVE-RELATED-RELATED"/>
    <property type="match status" value="1"/>
</dbReference>
<feature type="transmembrane region" description="Helical" evidence="7">
    <location>
        <begin position="355"/>
        <end position="375"/>
    </location>
</feature>
<feature type="transmembrane region" description="Helical" evidence="7">
    <location>
        <begin position="206"/>
        <end position="227"/>
    </location>
</feature>
<gene>
    <name evidence="9" type="ORF">GCM10020369_10120</name>
</gene>
<proteinExistence type="predicted"/>
<dbReference type="InterPro" id="IPR020846">
    <property type="entry name" value="MFS_dom"/>
</dbReference>
<evidence type="ECO:0000313" key="9">
    <source>
        <dbReference type="EMBL" id="GAA3383609.1"/>
    </source>
</evidence>
<name>A0ABP6SSY1_9ACTN</name>